<feature type="domain" description="Fe/B12 periplasmic-binding" evidence="3">
    <location>
        <begin position="46"/>
        <end position="299"/>
    </location>
</feature>
<dbReference type="NCBIfam" id="NF038402">
    <property type="entry name" value="TroA_like"/>
    <property type="match status" value="1"/>
</dbReference>
<dbReference type="STRING" id="64969.SAMN02745127_01350"/>
<name>A0A1T4P3T2_9GAMM</name>
<evidence type="ECO:0000256" key="2">
    <source>
        <dbReference type="SAM" id="SignalP"/>
    </source>
</evidence>
<accession>A0A1T4P3T2</accession>
<keyword evidence="5" id="KW-1185">Reference proteome</keyword>
<dbReference type="InterPro" id="IPR002491">
    <property type="entry name" value="ABC_transptr_periplasmic_BD"/>
</dbReference>
<dbReference type="PROSITE" id="PS50983">
    <property type="entry name" value="FE_B12_PBP"/>
    <property type="match status" value="1"/>
</dbReference>
<evidence type="ECO:0000259" key="3">
    <source>
        <dbReference type="PROSITE" id="PS50983"/>
    </source>
</evidence>
<dbReference type="InterPro" id="IPR054828">
    <property type="entry name" value="Vit_B12_bind_prot"/>
</dbReference>
<keyword evidence="1 2" id="KW-0732">Signal</keyword>
<dbReference type="SUPFAM" id="SSF53807">
    <property type="entry name" value="Helical backbone' metal receptor"/>
    <property type="match status" value="1"/>
</dbReference>
<comment type="caution">
    <text evidence="4">The sequence shown here is derived from an EMBL/GenBank/DDBJ whole genome shotgun (WGS) entry which is preliminary data.</text>
</comment>
<dbReference type="OrthoDB" id="6495095at2"/>
<dbReference type="Proteomes" id="UP000191418">
    <property type="component" value="Unassembled WGS sequence"/>
</dbReference>
<sequence length="304" mass="33801">MPALNHLLSAFLLAYLSITQAIASTVVIEVQDDRGHKVKLSQPAQRIVSLAPSTTELLFSAGAGKQVVGVVSYSNFPEEAQRITSVGSYNQVDLESVLALNPDLVVAWYSGNSPAAIEQLKRLGMPVYLTETRYLEQLPVTVRKLGLLTGHADSAEKIAEQLHQGLVTLKQQYSQQRPVRVFYQVWDEPLITINQENLISQVIELCGGQNVFADLNSIAPRISVEAVLQANPDVIIASGMEEQRPEWLDAWQYWPSLNAVKQQQLHFIPPDLIQRQTPRVLQGAILMCQQLAQTRQRLSKASNE</sequence>
<dbReference type="Pfam" id="PF01497">
    <property type="entry name" value="Peripla_BP_2"/>
    <property type="match status" value="1"/>
</dbReference>
<dbReference type="EMBL" id="MTSM01000017">
    <property type="protein sequence ID" value="OPX54833.1"/>
    <property type="molecule type" value="Genomic_DNA"/>
</dbReference>
<evidence type="ECO:0000313" key="4">
    <source>
        <dbReference type="EMBL" id="OPX54833.1"/>
    </source>
</evidence>
<dbReference type="InterPro" id="IPR050902">
    <property type="entry name" value="ABC_Transporter_SBP"/>
</dbReference>
<reference evidence="4 5" key="1">
    <citation type="submission" date="2017-01" db="EMBL/GenBank/DDBJ databases">
        <title>Genome Sequencing of a Marine Spirillum, Oceanospirillum multiglobuliferum ATCC 33336, from Japan.</title>
        <authorList>
            <person name="Carney J.G."/>
            <person name="Trachtenberg A.M."/>
            <person name="Rheaume B.A."/>
            <person name="Linnane J.D."/>
            <person name="Pitts N.L."/>
            <person name="Mykles D.L."/>
            <person name="Maclea K.S."/>
        </authorList>
    </citation>
    <scope>NUCLEOTIDE SEQUENCE [LARGE SCALE GENOMIC DNA]</scope>
    <source>
        <strain evidence="4 5">ATCC 33336</strain>
    </source>
</reference>
<protein>
    <submittedName>
        <fullName evidence="4">Cobalamin-binding protein</fullName>
    </submittedName>
</protein>
<dbReference type="PANTHER" id="PTHR30535">
    <property type="entry name" value="VITAMIN B12-BINDING PROTEIN"/>
    <property type="match status" value="1"/>
</dbReference>
<feature type="signal peptide" evidence="2">
    <location>
        <begin position="1"/>
        <end position="23"/>
    </location>
</feature>
<evidence type="ECO:0000256" key="1">
    <source>
        <dbReference type="ARBA" id="ARBA00022729"/>
    </source>
</evidence>
<proteinExistence type="predicted"/>
<dbReference type="AlphaFoldDB" id="A0A1T4P3T2"/>
<evidence type="ECO:0000313" key="5">
    <source>
        <dbReference type="Proteomes" id="UP000191418"/>
    </source>
</evidence>
<dbReference type="Gene3D" id="3.40.50.1980">
    <property type="entry name" value="Nitrogenase molybdenum iron protein domain"/>
    <property type="match status" value="2"/>
</dbReference>
<gene>
    <name evidence="4" type="ORF">BTE48_12000</name>
</gene>
<organism evidence="4 5">
    <name type="scientific">Oceanospirillum multiglobuliferum</name>
    <dbReference type="NCBI Taxonomy" id="64969"/>
    <lineage>
        <taxon>Bacteria</taxon>
        <taxon>Pseudomonadati</taxon>
        <taxon>Pseudomonadota</taxon>
        <taxon>Gammaproteobacteria</taxon>
        <taxon>Oceanospirillales</taxon>
        <taxon>Oceanospirillaceae</taxon>
        <taxon>Oceanospirillum</taxon>
    </lineage>
</organism>
<feature type="chain" id="PRO_5012820680" evidence="2">
    <location>
        <begin position="24"/>
        <end position="304"/>
    </location>
</feature>
<dbReference type="CDD" id="cd01144">
    <property type="entry name" value="BtuF"/>
    <property type="match status" value="1"/>
</dbReference>
<dbReference type="PANTHER" id="PTHR30535:SF34">
    <property type="entry name" value="MOLYBDATE-BINDING PROTEIN MOLA"/>
    <property type="match status" value="1"/>
</dbReference>